<dbReference type="PANTHER" id="PTHR30008:SF0">
    <property type="entry name" value="EXODEOXYRIBONUCLEASE 7 LARGE SUBUNIT"/>
    <property type="match status" value="1"/>
</dbReference>
<sequence>MAKLDALSPLKIMERGYSLAYDEQETLIKTVKQLQEGDRVHIRFQDGRAHCIVSNIEEEKI</sequence>
<dbReference type="Pfam" id="PF02601">
    <property type="entry name" value="Exonuc_VII_L"/>
    <property type="match status" value="1"/>
</dbReference>
<dbReference type="PANTHER" id="PTHR30008">
    <property type="entry name" value="EXODEOXYRIBONUCLEASE 7 LARGE SUBUNIT"/>
    <property type="match status" value="1"/>
</dbReference>
<proteinExistence type="predicted"/>
<dbReference type="GO" id="GO:0009318">
    <property type="term" value="C:exodeoxyribonuclease VII complex"/>
    <property type="evidence" value="ECO:0007669"/>
    <property type="project" value="InterPro"/>
</dbReference>
<dbReference type="InterPro" id="IPR003753">
    <property type="entry name" value="Exonuc_VII_L"/>
</dbReference>
<dbReference type="EMBL" id="JPZO01000021">
    <property type="protein sequence ID" value="KFZ32494.1"/>
    <property type="molecule type" value="Genomic_DNA"/>
</dbReference>
<accession>A0A094J348</accession>
<comment type="caution">
    <text evidence="2">The sequence shown here is derived from an EMBL/GenBank/DDBJ whole genome shotgun (WGS) entry which is preliminary data.</text>
</comment>
<dbReference type="GO" id="GO:0006308">
    <property type="term" value="P:DNA catabolic process"/>
    <property type="evidence" value="ECO:0007669"/>
    <property type="project" value="InterPro"/>
</dbReference>
<gene>
    <name evidence="2" type="ORF">JS44_04545</name>
</gene>
<feature type="domain" description="Exonuclease VII large subunit C-terminal" evidence="1">
    <location>
        <begin position="2"/>
        <end position="51"/>
    </location>
</feature>
<dbReference type="InterPro" id="IPR020579">
    <property type="entry name" value="Exonuc_VII_lsu_C"/>
</dbReference>
<reference evidence="2" key="1">
    <citation type="submission" date="2014-08" db="EMBL/GenBank/DDBJ databases">
        <title>Fullgenome sequencing of Anoxybacillus sp.25 isolate from Garga hot-spring Russia.</title>
        <authorList>
            <person name="Rozanov A.S."/>
            <person name="Kotenko A.V."/>
            <person name="Malup T.K."/>
            <person name="Peltek S.E."/>
        </authorList>
    </citation>
    <scope>NUCLEOTIDE SEQUENCE [LARGE SCALE GENOMIC DNA]</scope>
    <source>
        <strain evidence="2">25</strain>
    </source>
</reference>
<evidence type="ECO:0000313" key="2">
    <source>
        <dbReference type="EMBL" id="KFZ32494.1"/>
    </source>
</evidence>
<organism evidence="2">
    <name type="scientific">Anoxybacillus flavithermus</name>
    <dbReference type="NCBI Taxonomy" id="33934"/>
    <lineage>
        <taxon>Bacteria</taxon>
        <taxon>Bacillati</taxon>
        <taxon>Bacillota</taxon>
        <taxon>Bacilli</taxon>
        <taxon>Bacillales</taxon>
        <taxon>Anoxybacillaceae</taxon>
        <taxon>Anoxybacillus</taxon>
    </lineage>
</organism>
<name>A0A094J348_9BACL</name>
<dbReference type="GO" id="GO:0008855">
    <property type="term" value="F:exodeoxyribonuclease VII activity"/>
    <property type="evidence" value="ECO:0007669"/>
    <property type="project" value="InterPro"/>
</dbReference>
<dbReference type="AlphaFoldDB" id="A0A094J348"/>
<evidence type="ECO:0000259" key="1">
    <source>
        <dbReference type="Pfam" id="PF02601"/>
    </source>
</evidence>
<protein>
    <recommendedName>
        <fullName evidence="1">Exonuclease VII large subunit C-terminal domain-containing protein</fullName>
    </recommendedName>
</protein>